<dbReference type="EMBL" id="AOLJ01000005">
    <property type="protein sequence ID" value="ELZ85216.1"/>
    <property type="molecule type" value="Genomic_DNA"/>
</dbReference>
<dbReference type="PATRIC" id="fig|1227459.3.peg.311"/>
<sequence>MSPITLAAAALLGSVTAAATYRHARRRDRNPTRWSAEVGATFLLAPLLAAEVGLGAVRTTLVATSSAGVVEAVPPVAFHGVTIAVGLVAGATALIHYRRAAVAA</sequence>
<reference evidence="1 2" key="1">
    <citation type="journal article" date="2014" name="PLoS Genet.">
        <title>Phylogenetically driven sequencing of extremely halophilic archaea reveals strategies for static and dynamic osmo-response.</title>
        <authorList>
            <person name="Becker E.A."/>
            <person name="Seitzer P.M."/>
            <person name="Tritt A."/>
            <person name="Larsen D."/>
            <person name="Krusor M."/>
            <person name="Yao A.I."/>
            <person name="Wu D."/>
            <person name="Madern D."/>
            <person name="Eisen J.A."/>
            <person name="Darling A.E."/>
            <person name="Facciotti M.T."/>
        </authorList>
    </citation>
    <scope>NUCLEOTIDE SEQUENCE [LARGE SCALE GENOMIC DNA]</scope>
    <source>
        <strain evidence="2">ATCC 33959 / DSM 4427 / JCM 8863 / NBRC 102184 / NCIMB 2188 / Ma 2.38</strain>
    </source>
</reference>
<dbReference type="AlphaFoldDB" id="M0HL50"/>
<accession>M0HL50</accession>
<protein>
    <submittedName>
        <fullName evidence="1">Uncharacterized protein</fullName>
    </submittedName>
</protein>
<gene>
    <name evidence="1" type="ORF">C454_01770</name>
</gene>
<evidence type="ECO:0000313" key="2">
    <source>
        <dbReference type="Proteomes" id="UP000011571"/>
    </source>
</evidence>
<name>M0HL50_HALGM</name>
<evidence type="ECO:0000313" key="1">
    <source>
        <dbReference type="EMBL" id="ELZ85216.1"/>
    </source>
</evidence>
<organism evidence="1 2">
    <name type="scientific">Haloferax gibbonsii (strain ATCC 33959 / DSM 4427 / JCM 8863 / NBRC 102184 / NCIMB 2188 / Ma 2.38)</name>
    <dbReference type="NCBI Taxonomy" id="1227459"/>
    <lineage>
        <taxon>Archaea</taxon>
        <taxon>Methanobacteriati</taxon>
        <taxon>Methanobacteriota</taxon>
        <taxon>Stenosarchaea group</taxon>
        <taxon>Halobacteria</taxon>
        <taxon>Halobacteriales</taxon>
        <taxon>Haloferacaceae</taxon>
        <taxon>Haloferax</taxon>
    </lineage>
</organism>
<keyword evidence="2" id="KW-1185">Reference proteome</keyword>
<dbReference type="Proteomes" id="UP000011571">
    <property type="component" value="Unassembled WGS sequence"/>
</dbReference>
<dbReference type="RefSeq" id="WP_004971963.1">
    <property type="nucleotide sequence ID" value="NZ_AOLJ01000005.1"/>
</dbReference>
<comment type="caution">
    <text evidence="1">The sequence shown here is derived from an EMBL/GenBank/DDBJ whole genome shotgun (WGS) entry which is preliminary data.</text>
</comment>
<proteinExistence type="predicted"/>